<sequence>MDYTEHAEIRYFYGVARGNGHIAARLYREAIRQRGGAQPVLFPDHRVFINTHIAHLEGRILYSMPGTMIREGIPRADPDRVDIVLDKIERISSIST</sequence>
<comment type="caution">
    <text evidence="1">The sequence shown here is derived from an EMBL/GenBank/DDBJ whole genome shotgun (WGS) entry which is preliminary data.</text>
</comment>
<dbReference type="Proteomes" id="UP000299102">
    <property type="component" value="Unassembled WGS sequence"/>
</dbReference>
<gene>
    <name evidence="1" type="ORF">EVAR_101924_1</name>
</gene>
<proteinExistence type="predicted"/>
<dbReference type="AlphaFoldDB" id="A0A4C1TSH6"/>
<organism evidence="1 2">
    <name type="scientific">Eumeta variegata</name>
    <name type="common">Bagworm moth</name>
    <name type="synonym">Eumeta japonica</name>
    <dbReference type="NCBI Taxonomy" id="151549"/>
    <lineage>
        <taxon>Eukaryota</taxon>
        <taxon>Metazoa</taxon>
        <taxon>Ecdysozoa</taxon>
        <taxon>Arthropoda</taxon>
        <taxon>Hexapoda</taxon>
        <taxon>Insecta</taxon>
        <taxon>Pterygota</taxon>
        <taxon>Neoptera</taxon>
        <taxon>Endopterygota</taxon>
        <taxon>Lepidoptera</taxon>
        <taxon>Glossata</taxon>
        <taxon>Ditrysia</taxon>
        <taxon>Tineoidea</taxon>
        <taxon>Psychidae</taxon>
        <taxon>Oiketicinae</taxon>
        <taxon>Eumeta</taxon>
    </lineage>
</organism>
<keyword evidence="2" id="KW-1185">Reference proteome</keyword>
<dbReference type="OrthoDB" id="7902892at2759"/>
<dbReference type="EMBL" id="BGZK01000083">
    <property type="protein sequence ID" value="GBP16898.1"/>
    <property type="molecule type" value="Genomic_DNA"/>
</dbReference>
<accession>A0A4C1TSH6</accession>
<protein>
    <submittedName>
        <fullName evidence="1">Uncharacterized protein</fullName>
    </submittedName>
</protein>
<evidence type="ECO:0000313" key="1">
    <source>
        <dbReference type="EMBL" id="GBP16898.1"/>
    </source>
</evidence>
<reference evidence="1 2" key="1">
    <citation type="journal article" date="2019" name="Commun. Biol.">
        <title>The bagworm genome reveals a unique fibroin gene that provides high tensile strength.</title>
        <authorList>
            <person name="Kono N."/>
            <person name="Nakamura H."/>
            <person name="Ohtoshi R."/>
            <person name="Tomita M."/>
            <person name="Numata K."/>
            <person name="Arakawa K."/>
        </authorList>
    </citation>
    <scope>NUCLEOTIDE SEQUENCE [LARGE SCALE GENOMIC DNA]</scope>
</reference>
<evidence type="ECO:0000313" key="2">
    <source>
        <dbReference type="Proteomes" id="UP000299102"/>
    </source>
</evidence>
<name>A0A4C1TSH6_EUMVA</name>